<dbReference type="EMBL" id="QJTI01000002">
    <property type="protein sequence ID" value="PYF04834.1"/>
    <property type="molecule type" value="Genomic_DNA"/>
</dbReference>
<name>A0A318TJN3_9BRAD</name>
<dbReference type="RefSeq" id="WP_110779498.1">
    <property type="nucleotide sequence ID" value="NZ_QJTI01000002.1"/>
</dbReference>
<dbReference type="Proteomes" id="UP000248148">
    <property type="component" value="Unassembled WGS sequence"/>
</dbReference>
<evidence type="ECO:0000313" key="1">
    <source>
        <dbReference type="EMBL" id="PYF04834.1"/>
    </source>
</evidence>
<proteinExistence type="predicted"/>
<keyword evidence="2" id="KW-1185">Reference proteome</keyword>
<protein>
    <submittedName>
        <fullName evidence="1">Uncharacterized protein</fullName>
    </submittedName>
</protein>
<accession>A0A318TJN3</accession>
<evidence type="ECO:0000313" key="2">
    <source>
        <dbReference type="Proteomes" id="UP000248148"/>
    </source>
</evidence>
<gene>
    <name evidence="1" type="ORF">BJ122_10259</name>
</gene>
<reference evidence="1 2" key="1">
    <citation type="submission" date="2018-06" db="EMBL/GenBank/DDBJ databases">
        <title>Genomic Encyclopedia of Archaeal and Bacterial Type Strains, Phase II (KMG-II): from individual species to whole genera.</title>
        <authorList>
            <person name="Goeker M."/>
        </authorList>
    </citation>
    <scope>NUCLEOTIDE SEQUENCE [LARGE SCALE GENOMIC DNA]</scope>
    <source>
        <strain evidence="1 2">JCM 11668</strain>
    </source>
</reference>
<dbReference type="AlphaFoldDB" id="A0A318TJN3"/>
<organism evidence="1 2">
    <name type="scientific">Rhodopseudomonas faecalis</name>
    <dbReference type="NCBI Taxonomy" id="99655"/>
    <lineage>
        <taxon>Bacteria</taxon>
        <taxon>Pseudomonadati</taxon>
        <taxon>Pseudomonadota</taxon>
        <taxon>Alphaproteobacteria</taxon>
        <taxon>Hyphomicrobiales</taxon>
        <taxon>Nitrobacteraceae</taxon>
        <taxon>Rhodopseudomonas</taxon>
    </lineage>
</organism>
<sequence length="74" mass="8364">MSSVEDIEKAVEKLPDDQLARFRAWFAAFDATRFDRRLADDASAGLLDRLADEALDEHRRGESRVWSSPSLRGA</sequence>
<comment type="caution">
    <text evidence="1">The sequence shown here is derived from an EMBL/GenBank/DDBJ whole genome shotgun (WGS) entry which is preliminary data.</text>
</comment>